<name>A0ABX5PV76_9FLAO</name>
<dbReference type="Proteomes" id="UP000248584">
    <property type="component" value="Unassembled WGS sequence"/>
</dbReference>
<comment type="caution">
    <text evidence="1">The sequence shown here is derived from an EMBL/GenBank/DDBJ whole genome shotgun (WGS) entry which is preliminary data.</text>
</comment>
<evidence type="ECO:0000313" key="2">
    <source>
        <dbReference type="Proteomes" id="UP000248584"/>
    </source>
</evidence>
<keyword evidence="2" id="KW-1185">Reference proteome</keyword>
<dbReference type="CDD" id="cd07177">
    <property type="entry name" value="terB_like"/>
    <property type="match status" value="1"/>
</dbReference>
<protein>
    <recommendedName>
        <fullName evidence="3">Co-chaperone DjlA N-terminal domain-containing protein</fullName>
    </recommendedName>
</protein>
<evidence type="ECO:0008006" key="3">
    <source>
        <dbReference type="Google" id="ProtNLM"/>
    </source>
</evidence>
<dbReference type="Gene3D" id="1.10.3680.10">
    <property type="entry name" value="TerB-like"/>
    <property type="match status" value="1"/>
</dbReference>
<dbReference type="RefSeq" id="WP_015363846.1">
    <property type="nucleotide sequence ID" value="NZ_QKZR01000005.1"/>
</dbReference>
<gene>
    <name evidence="1" type="ORF">LX97_02683</name>
</gene>
<reference evidence="1 2" key="1">
    <citation type="submission" date="2018-06" db="EMBL/GenBank/DDBJ databases">
        <title>Genomic Encyclopedia of Archaeal and Bacterial Type Strains, Phase II (KMG-II): from individual species to whole genera.</title>
        <authorList>
            <person name="Goeker M."/>
        </authorList>
    </citation>
    <scope>NUCLEOTIDE SEQUENCE [LARGE SCALE GENOMIC DNA]</scope>
    <source>
        <strain evidence="1 2">DSM 17205</strain>
    </source>
</reference>
<evidence type="ECO:0000313" key="1">
    <source>
        <dbReference type="EMBL" id="PZX38103.1"/>
    </source>
</evidence>
<dbReference type="EMBL" id="QKZR01000005">
    <property type="protein sequence ID" value="PZX38103.1"/>
    <property type="molecule type" value="Genomic_DNA"/>
</dbReference>
<accession>A0ABX5PV76</accession>
<organism evidence="1 2">
    <name type="scientific">Nonlabens dokdonensis</name>
    <dbReference type="NCBI Taxonomy" id="328515"/>
    <lineage>
        <taxon>Bacteria</taxon>
        <taxon>Pseudomonadati</taxon>
        <taxon>Bacteroidota</taxon>
        <taxon>Flavobacteriia</taxon>
        <taxon>Flavobacteriales</taxon>
        <taxon>Flavobacteriaceae</taxon>
        <taxon>Nonlabens</taxon>
    </lineage>
</organism>
<proteinExistence type="predicted"/>
<dbReference type="InterPro" id="IPR029024">
    <property type="entry name" value="TerB-like"/>
</dbReference>
<sequence>MQRSYSQQILIFTNNLNIMTYTTQEKKHIISELILMAHADNQLKSEEVAFIISVGKRMELDASDVIYMMKHPEELETVIPKKFAKRILHFHRMMLMMHIDGHVDELELQLLHSVALQYGFRKSTVDSLLATMLKYPHGEIPPSELMQIHTINSN</sequence>
<dbReference type="SUPFAM" id="SSF158682">
    <property type="entry name" value="TerB-like"/>
    <property type="match status" value="1"/>
</dbReference>